<dbReference type="EMBL" id="FOYZ01000001">
    <property type="protein sequence ID" value="SFR55362.1"/>
    <property type="molecule type" value="Genomic_DNA"/>
</dbReference>
<dbReference type="SMART" id="SM00283">
    <property type="entry name" value="MA"/>
    <property type="match status" value="1"/>
</dbReference>
<accession>A0A1I6HLM9</accession>
<protein>
    <submittedName>
        <fullName evidence="5">Methyl-accepting chemotaxis protein</fullName>
    </submittedName>
</protein>
<dbReference type="Proteomes" id="UP000199659">
    <property type="component" value="Unassembled WGS sequence"/>
</dbReference>
<dbReference type="PANTHER" id="PTHR32089">
    <property type="entry name" value="METHYL-ACCEPTING CHEMOTAXIS PROTEIN MCPB"/>
    <property type="match status" value="1"/>
</dbReference>
<sequence length="572" mass="62145">MDTKKMENQKVRLLYSLQVKIIVLIIMAVLLSSAGILCITVPRVINDKSKTISNNMYDLAVLYGKAIEHEVEVRGEVPSLDVLTELLSEAKLSEIESSYSYLVASDGIMLYHPVESKVGLPIENDVSIIKEIMEELEAGNIPKAKVVEYMYEGEKKYAAYSVSPNSKLIFVVAADKSDVMDSVNQMVKVSVGFSVLISLMLVIIAAFVSLRATTPLKQISIVLKKAAEFDFADDGTLEKLSRKKDESGLLARTVFVMEENLRDIVTRIESTSKNLSLNSDELKEVTNKMNDFSADNSATAEELAAGMEETSATIEAIDGNVNQIKGSANEINRKTTAGAQLAEEIMNRADELRTSTENATQKTKVIYGSVKEKAAEAMEQSKTVDKINVLSNTIMEIADQTSLLALNASIEAARAGEAGRGFAVVANEISNLASQSAETVSNIAAIVGEVHNAVFNMSDCLETALDFLEATVLPDYRYFLSVGKQYDEDAREVQAAMDVIHKEMEELSEITGQISEAVSGINLTVGEATGGVADIAGKTSDIVALTGETYTQVKVSANLVNELEQVIDIMRH</sequence>
<evidence type="ECO:0000313" key="6">
    <source>
        <dbReference type="Proteomes" id="UP000199659"/>
    </source>
</evidence>
<feature type="domain" description="Methyl-accepting transducer" evidence="4">
    <location>
        <begin position="271"/>
        <end position="536"/>
    </location>
</feature>
<gene>
    <name evidence="5" type="ORF">SAMN05661086_00084</name>
</gene>
<dbReference type="GO" id="GO:0007165">
    <property type="term" value="P:signal transduction"/>
    <property type="evidence" value="ECO:0007669"/>
    <property type="project" value="UniProtKB-KW"/>
</dbReference>
<name>A0A1I6HLM9_9FIRM</name>
<proteinExistence type="predicted"/>
<dbReference type="PANTHER" id="PTHR32089:SF112">
    <property type="entry name" value="LYSOZYME-LIKE PROTEIN-RELATED"/>
    <property type="match status" value="1"/>
</dbReference>
<dbReference type="CDD" id="cd12912">
    <property type="entry name" value="PDC2_MCP_like"/>
    <property type="match status" value="1"/>
</dbReference>
<dbReference type="AlphaFoldDB" id="A0A1I6HLM9"/>
<keyword evidence="3" id="KW-0472">Membrane</keyword>
<evidence type="ECO:0000256" key="2">
    <source>
        <dbReference type="PROSITE-ProRule" id="PRU00284"/>
    </source>
</evidence>
<evidence type="ECO:0000256" key="1">
    <source>
        <dbReference type="ARBA" id="ARBA00023224"/>
    </source>
</evidence>
<evidence type="ECO:0000256" key="3">
    <source>
        <dbReference type="SAM" id="Phobius"/>
    </source>
</evidence>
<dbReference type="Gene3D" id="1.10.287.950">
    <property type="entry name" value="Methyl-accepting chemotaxis protein"/>
    <property type="match status" value="1"/>
</dbReference>
<dbReference type="PROSITE" id="PS50111">
    <property type="entry name" value="CHEMOTAXIS_TRANSDUC_2"/>
    <property type="match status" value="1"/>
</dbReference>
<dbReference type="STRING" id="37658.SAMN05661086_00084"/>
<dbReference type="Gene3D" id="3.30.450.20">
    <property type="entry name" value="PAS domain"/>
    <property type="match status" value="1"/>
</dbReference>
<dbReference type="InterPro" id="IPR004089">
    <property type="entry name" value="MCPsignal_dom"/>
</dbReference>
<keyword evidence="6" id="KW-1185">Reference proteome</keyword>
<evidence type="ECO:0000313" key="5">
    <source>
        <dbReference type="EMBL" id="SFR55362.1"/>
    </source>
</evidence>
<evidence type="ECO:0000259" key="4">
    <source>
        <dbReference type="PROSITE" id="PS50111"/>
    </source>
</evidence>
<organism evidence="5 6">
    <name type="scientific">Anaeromicropila populeti</name>
    <dbReference type="NCBI Taxonomy" id="37658"/>
    <lineage>
        <taxon>Bacteria</taxon>
        <taxon>Bacillati</taxon>
        <taxon>Bacillota</taxon>
        <taxon>Clostridia</taxon>
        <taxon>Lachnospirales</taxon>
        <taxon>Lachnospiraceae</taxon>
        <taxon>Anaeromicropila</taxon>
    </lineage>
</organism>
<dbReference type="Pfam" id="PF00015">
    <property type="entry name" value="MCPsignal"/>
    <property type="match status" value="1"/>
</dbReference>
<feature type="transmembrane region" description="Helical" evidence="3">
    <location>
        <begin position="21"/>
        <end position="45"/>
    </location>
</feature>
<keyword evidence="3" id="KW-0812">Transmembrane</keyword>
<keyword evidence="3" id="KW-1133">Transmembrane helix</keyword>
<dbReference type="GO" id="GO:0016020">
    <property type="term" value="C:membrane"/>
    <property type="evidence" value="ECO:0007669"/>
    <property type="project" value="InterPro"/>
</dbReference>
<feature type="transmembrane region" description="Helical" evidence="3">
    <location>
        <begin position="189"/>
        <end position="210"/>
    </location>
</feature>
<dbReference type="RefSeq" id="WP_092558720.1">
    <property type="nucleotide sequence ID" value="NZ_FOYZ01000001.1"/>
</dbReference>
<dbReference type="OrthoDB" id="5449717at2"/>
<dbReference type="SUPFAM" id="SSF58104">
    <property type="entry name" value="Methyl-accepting chemotaxis protein (MCP) signaling domain"/>
    <property type="match status" value="1"/>
</dbReference>
<keyword evidence="1 2" id="KW-0807">Transducer</keyword>
<reference evidence="5 6" key="1">
    <citation type="submission" date="2016-10" db="EMBL/GenBank/DDBJ databases">
        <authorList>
            <person name="de Groot N.N."/>
        </authorList>
    </citation>
    <scope>NUCLEOTIDE SEQUENCE [LARGE SCALE GENOMIC DNA]</scope>
    <source>
        <strain evidence="5 6">743A</strain>
    </source>
</reference>